<dbReference type="PANTHER" id="PTHR21192">
    <property type="entry name" value="NUCLEAR PROTEIN E3-3"/>
    <property type="match status" value="1"/>
</dbReference>
<proteinExistence type="predicted"/>
<dbReference type="SUPFAM" id="SSF64076">
    <property type="entry name" value="MTH938-like"/>
    <property type="match status" value="1"/>
</dbReference>
<dbReference type="InterPro" id="IPR007523">
    <property type="entry name" value="NDUFAF3/AAMDC"/>
</dbReference>
<dbReference type="WBParaSite" id="Hba_15214">
    <property type="protein sequence ID" value="Hba_15214"/>
    <property type="gene ID" value="Hba_15214"/>
</dbReference>
<reference evidence="3" key="1">
    <citation type="submission" date="2016-11" db="UniProtKB">
        <authorList>
            <consortium name="WormBaseParasite"/>
        </authorList>
    </citation>
    <scope>IDENTIFICATION</scope>
</reference>
<accession>A0A1I7XCG4</accession>
<dbReference type="Gene3D" id="3.30.559.10">
    <property type="entry name" value="Chloramphenicol acetyltransferase-like domain"/>
    <property type="match status" value="1"/>
</dbReference>
<dbReference type="Gene3D" id="3.40.1230.10">
    <property type="entry name" value="MTH938-like"/>
    <property type="match status" value="1"/>
</dbReference>
<dbReference type="InterPro" id="IPR023213">
    <property type="entry name" value="CAT-like_dom_sf"/>
</dbReference>
<dbReference type="AlphaFoldDB" id="A0A1I7XCG4"/>
<dbReference type="Pfam" id="PF04430">
    <property type="entry name" value="DUF498"/>
    <property type="match status" value="1"/>
</dbReference>
<dbReference type="GO" id="GO:0032981">
    <property type="term" value="P:mitochondrial respiratory chain complex I assembly"/>
    <property type="evidence" value="ECO:0007669"/>
    <property type="project" value="TreeGrafter"/>
</dbReference>
<sequence length="367" mass="41851">MAYYSLYGEFVPTYESCSTAAFLKGRTECMSLFLIYLRFVSLLFLNESLLGKSFALQDPGYIRMNHFVLSTSTLSTETIIFGGQLVVVRDAKRVFSFNKETLLNTEQKFLRLFVIAQVNELQNSIKFVMDSVSQTTQTLATQQQEISRALLSISSRDTDLSRVEAGISTIKSLLLSHNNFAPIVTPAVTTLPSWQQAGSTHCLSMHLFPKAPWFRGWNSVINPRSIWTCKKLMKERDDVALFPKTALSWRVHTPDDISPKALSLFASLDPKIDILVLGVGDKKHIDKVRRKVAEFLKKHRIGLEIMDTVRFYSLTSLLITLFKDPYFVIVKYCEKELHEFIVMASPEEREAMTLETAKKITKKIQDH</sequence>
<dbReference type="GO" id="GO:0005743">
    <property type="term" value="C:mitochondrial inner membrane"/>
    <property type="evidence" value="ECO:0007669"/>
    <property type="project" value="TreeGrafter"/>
</dbReference>
<dbReference type="Proteomes" id="UP000095283">
    <property type="component" value="Unplaced"/>
</dbReference>
<evidence type="ECO:0000313" key="2">
    <source>
        <dbReference type="Proteomes" id="UP000095283"/>
    </source>
</evidence>
<evidence type="ECO:0000313" key="3">
    <source>
        <dbReference type="WBParaSite" id="Hba_15214"/>
    </source>
</evidence>
<keyword evidence="2" id="KW-1185">Reference proteome</keyword>
<feature type="domain" description="Choline/carnitine acyltransferase" evidence="1">
    <location>
        <begin position="1"/>
        <end position="30"/>
    </location>
</feature>
<dbReference type="InterPro" id="IPR039551">
    <property type="entry name" value="Cho/carn_acyl_trans"/>
</dbReference>
<dbReference type="Pfam" id="PF00755">
    <property type="entry name" value="Carn_acyltransf"/>
    <property type="match status" value="1"/>
</dbReference>
<evidence type="ECO:0000259" key="1">
    <source>
        <dbReference type="Pfam" id="PF00755"/>
    </source>
</evidence>
<dbReference type="PANTHER" id="PTHR21192:SF2">
    <property type="entry name" value="NADH DEHYDROGENASE [UBIQUINONE] 1 ALPHA SUBCOMPLEX ASSEMBLY FACTOR 3"/>
    <property type="match status" value="1"/>
</dbReference>
<organism evidence="2 3">
    <name type="scientific">Heterorhabditis bacteriophora</name>
    <name type="common">Entomopathogenic nematode worm</name>
    <dbReference type="NCBI Taxonomy" id="37862"/>
    <lineage>
        <taxon>Eukaryota</taxon>
        <taxon>Metazoa</taxon>
        <taxon>Ecdysozoa</taxon>
        <taxon>Nematoda</taxon>
        <taxon>Chromadorea</taxon>
        <taxon>Rhabditida</taxon>
        <taxon>Rhabditina</taxon>
        <taxon>Rhabditomorpha</taxon>
        <taxon>Strongyloidea</taxon>
        <taxon>Heterorhabditidae</taxon>
        <taxon>Heterorhabditis</taxon>
    </lineage>
</organism>
<dbReference type="InterPro" id="IPR036748">
    <property type="entry name" value="MTH938-like_sf"/>
</dbReference>
<protein>
    <submittedName>
        <fullName evidence="3">Carn_acyltransf domain-containing protein</fullName>
    </submittedName>
</protein>
<dbReference type="SUPFAM" id="SSF52777">
    <property type="entry name" value="CoA-dependent acyltransferases"/>
    <property type="match status" value="1"/>
</dbReference>
<name>A0A1I7XCG4_HETBA</name>